<sequence length="272" mass="30773">MAVYRASAAGSQYVAKKITPHSNFDYQRKLQDSVASSPHVRAVIDTVPKHRLFVFPYLTNRLLQFDNKTLSLAQKKSILKRVLLGLADLHNNCTLHTDIKPNNIMMNCEAGPSEDVVALKGCVSGNEIWRTPETWARAAQNTPSDVFSFAILSIYAVTDIMVFYVSESERKGEEPWRTILRRHVSYFGDLPGLEGLFNHIGNEENPYYAPLLEMTPSSNADNPRKPFSLWRDDTLDPVFKDLVGKMTGLYPPKRITAREALKHPWFYGVGDV</sequence>
<keyword evidence="6" id="KW-0067">ATP-binding</keyword>
<evidence type="ECO:0000256" key="7">
    <source>
        <dbReference type="ARBA" id="ARBA00047811"/>
    </source>
</evidence>
<dbReference type="AlphaFoldDB" id="A0AAE0TUX2"/>
<dbReference type="SMART" id="SM00220">
    <property type="entry name" value="S_TKc"/>
    <property type="match status" value="1"/>
</dbReference>
<reference evidence="10" key="2">
    <citation type="submission" date="2023-06" db="EMBL/GenBank/DDBJ databases">
        <authorList>
            <consortium name="Lawrence Berkeley National Laboratory"/>
            <person name="Haridas S."/>
            <person name="Hensen N."/>
            <person name="Bonometti L."/>
            <person name="Westerberg I."/>
            <person name="Brannstrom I.O."/>
            <person name="Guillou S."/>
            <person name="Cros-Aarteil S."/>
            <person name="Calhoun S."/>
            <person name="Kuo A."/>
            <person name="Mondo S."/>
            <person name="Pangilinan J."/>
            <person name="Riley R."/>
            <person name="Labutti K."/>
            <person name="Andreopoulos B."/>
            <person name="Lipzen A."/>
            <person name="Chen C."/>
            <person name="Yanf M."/>
            <person name="Daum C."/>
            <person name="Ng V."/>
            <person name="Clum A."/>
            <person name="Steindorff A."/>
            <person name="Ohm R."/>
            <person name="Martin F."/>
            <person name="Silar P."/>
            <person name="Natvig D."/>
            <person name="Lalanne C."/>
            <person name="Gautier V."/>
            <person name="Ament-Velasquez S.L."/>
            <person name="Kruys A."/>
            <person name="Hutchinson M.I."/>
            <person name="Powell A.J."/>
            <person name="Barry K."/>
            <person name="Miller A.N."/>
            <person name="Grigoriev I.V."/>
            <person name="Debuchy R."/>
            <person name="Gladieux P."/>
            <person name="Thoren M.H."/>
            <person name="Johannesson H."/>
        </authorList>
    </citation>
    <scope>NUCLEOTIDE SEQUENCE</scope>
    <source>
        <strain evidence="10">CBS 958.72</strain>
    </source>
</reference>
<organism evidence="10 11">
    <name type="scientific">Lasiosphaeria ovina</name>
    <dbReference type="NCBI Taxonomy" id="92902"/>
    <lineage>
        <taxon>Eukaryota</taxon>
        <taxon>Fungi</taxon>
        <taxon>Dikarya</taxon>
        <taxon>Ascomycota</taxon>
        <taxon>Pezizomycotina</taxon>
        <taxon>Sordariomycetes</taxon>
        <taxon>Sordariomycetidae</taxon>
        <taxon>Sordariales</taxon>
        <taxon>Lasiosphaeriaceae</taxon>
        <taxon>Lasiosphaeria</taxon>
    </lineage>
</organism>
<dbReference type="GO" id="GO:0005737">
    <property type="term" value="C:cytoplasm"/>
    <property type="evidence" value="ECO:0007669"/>
    <property type="project" value="TreeGrafter"/>
</dbReference>
<dbReference type="PROSITE" id="PS50011">
    <property type="entry name" value="PROTEIN_KINASE_DOM"/>
    <property type="match status" value="1"/>
</dbReference>
<accession>A0AAE0TUX2</accession>
<comment type="catalytic activity">
    <reaction evidence="7">
        <text>L-threonyl-[protein] + ATP = O-phospho-L-threonyl-[protein] + ADP + H(+)</text>
        <dbReference type="Rhea" id="RHEA:46608"/>
        <dbReference type="Rhea" id="RHEA-COMP:11060"/>
        <dbReference type="Rhea" id="RHEA-COMP:11605"/>
        <dbReference type="ChEBI" id="CHEBI:15378"/>
        <dbReference type="ChEBI" id="CHEBI:30013"/>
        <dbReference type="ChEBI" id="CHEBI:30616"/>
        <dbReference type="ChEBI" id="CHEBI:61977"/>
        <dbReference type="ChEBI" id="CHEBI:456216"/>
        <dbReference type="EC" id="2.7.11.22"/>
    </reaction>
</comment>
<evidence type="ECO:0000256" key="8">
    <source>
        <dbReference type="ARBA" id="ARBA00048367"/>
    </source>
</evidence>
<dbReference type="Pfam" id="PF00069">
    <property type="entry name" value="Pkinase"/>
    <property type="match status" value="1"/>
</dbReference>
<comment type="catalytic activity">
    <reaction evidence="8">
        <text>L-seryl-[protein] + ATP = O-phospho-L-seryl-[protein] + ADP + H(+)</text>
        <dbReference type="Rhea" id="RHEA:17989"/>
        <dbReference type="Rhea" id="RHEA-COMP:9863"/>
        <dbReference type="Rhea" id="RHEA-COMP:11604"/>
        <dbReference type="ChEBI" id="CHEBI:15378"/>
        <dbReference type="ChEBI" id="CHEBI:29999"/>
        <dbReference type="ChEBI" id="CHEBI:30616"/>
        <dbReference type="ChEBI" id="CHEBI:83421"/>
        <dbReference type="ChEBI" id="CHEBI:456216"/>
        <dbReference type="EC" id="2.7.11.22"/>
    </reaction>
</comment>
<dbReference type="InterPro" id="IPR050108">
    <property type="entry name" value="CDK"/>
</dbReference>
<dbReference type="InterPro" id="IPR011009">
    <property type="entry name" value="Kinase-like_dom_sf"/>
</dbReference>
<evidence type="ECO:0000259" key="9">
    <source>
        <dbReference type="PROSITE" id="PS50011"/>
    </source>
</evidence>
<dbReference type="InterPro" id="IPR000719">
    <property type="entry name" value="Prot_kinase_dom"/>
</dbReference>
<evidence type="ECO:0000256" key="1">
    <source>
        <dbReference type="ARBA" id="ARBA00012425"/>
    </source>
</evidence>
<dbReference type="PANTHER" id="PTHR24056:SF46">
    <property type="entry name" value="CYCLIN-DEPENDENT KINASE 5"/>
    <property type="match status" value="1"/>
</dbReference>
<evidence type="ECO:0000256" key="2">
    <source>
        <dbReference type="ARBA" id="ARBA00022527"/>
    </source>
</evidence>
<keyword evidence="5 10" id="KW-0418">Kinase</keyword>
<dbReference type="PANTHER" id="PTHR24056">
    <property type="entry name" value="CELL DIVISION PROTEIN KINASE"/>
    <property type="match status" value="1"/>
</dbReference>
<keyword evidence="11" id="KW-1185">Reference proteome</keyword>
<dbReference type="Gene3D" id="1.10.510.10">
    <property type="entry name" value="Transferase(Phosphotransferase) domain 1"/>
    <property type="match status" value="1"/>
</dbReference>
<evidence type="ECO:0000256" key="5">
    <source>
        <dbReference type="ARBA" id="ARBA00022777"/>
    </source>
</evidence>
<keyword evidence="3" id="KW-0808">Transferase</keyword>
<dbReference type="Proteomes" id="UP001287356">
    <property type="component" value="Unassembled WGS sequence"/>
</dbReference>
<evidence type="ECO:0000313" key="10">
    <source>
        <dbReference type="EMBL" id="KAK3380709.1"/>
    </source>
</evidence>
<protein>
    <recommendedName>
        <fullName evidence="1">cyclin-dependent kinase</fullName>
        <ecNumber evidence="1">2.7.11.22</ecNumber>
    </recommendedName>
</protein>
<keyword evidence="4" id="KW-0547">Nucleotide-binding</keyword>
<name>A0AAE0TUX2_9PEZI</name>
<proteinExistence type="predicted"/>
<dbReference type="EMBL" id="JAULSN010000002">
    <property type="protein sequence ID" value="KAK3380709.1"/>
    <property type="molecule type" value="Genomic_DNA"/>
</dbReference>
<keyword evidence="2" id="KW-0723">Serine/threonine-protein kinase</keyword>
<evidence type="ECO:0000256" key="4">
    <source>
        <dbReference type="ARBA" id="ARBA00022741"/>
    </source>
</evidence>
<reference evidence="10" key="1">
    <citation type="journal article" date="2023" name="Mol. Phylogenet. Evol.">
        <title>Genome-scale phylogeny and comparative genomics of the fungal order Sordariales.</title>
        <authorList>
            <person name="Hensen N."/>
            <person name="Bonometti L."/>
            <person name="Westerberg I."/>
            <person name="Brannstrom I.O."/>
            <person name="Guillou S."/>
            <person name="Cros-Aarteil S."/>
            <person name="Calhoun S."/>
            <person name="Haridas S."/>
            <person name="Kuo A."/>
            <person name="Mondo S."/>
            <person name="Pangilinan J."/>
            <person name="Riley R."/>
            <person name="LaButti K."/>
            <person name="Andreopoulos B."/>
            <person name="Lipzen A."/>
            <person name="Chen C."/>
            <person name="Yan M."/>
            <person name="Daum C."/>
            <person name="Ng V."/>
            <person name="Clum A."/>
            <person name="Steindorff A."/>
            <person name="Ohm R.A."/>
            <person name="Martin F."/>
            <person name="Silar P."/>
            <person name="Natvig D.O."/>
            <person name="Lalanne C."/>
            <person name="Gautier V."/>
            <person name="Ament-Velasquez S.L."/>
            <person name="Kruys A."/>
            <person name="Hutchinson M.I."/>
            <person name="Powell A.J."/>
            <person name="Barry K."/>
            <person name="Miller A.N."/>
            <person name="Grigoriev I.V."/>
            <person name="Debuchy R."/>
            <person name="Gladieux P."/>
            <person name="Hiltunen Thoren M."/>
            <person name="Johannesson H."/>
        </authorList>
    </citation>
    <scope>NUCLEOTIDE SEQUENCE</scope>
    <source>
        <strain evidence="10">CBS 958.72</strain>
    </source>
</reference>
<dbReference type="GO" id="GO:0004693">
    <property type="term" value="F:cyclin-dependent protein serine/threonine kinase activity"/>
    <property type="evidence" value="ECO:0007669"/>
    <property type="project" value="UniProtKB-EC"/>
</dbReference>
<evidence type="ECO:0000256" key="3">
    <source>
        <dbReference type="ARBA" id="ARBA00022679"/>
    </source>
</evidence>
<dbReference type="GO" id="GO:0005634">
    <property type="term" value="C:nucleus"/>
    <property type="evidence" value="ECO:0007669"/>
    <property type="project" value="TreeGrafter"/>
</dbReference>
<dbReference type="GO" id="GO:0005524">
    <property type="term" value="F:ATP binding"/>
    <property type="evidence" value="ECO:0007669"/>
    <property type="project" value="UniProtKB-KW"/>
</dbReference>
<evidence type="ECO:0000256" key="6">
    <source>
        <dbReference type="ARBA" id="ARBA00022840"/>
    </source>
</evidence>
<comment type="caution">
    <text evidence="10">The sequence shown here is derived from an EMBL/GenBank/DDBJ whole genome shotgun (WGS) entry which is preliminary data.</text>
</comment>
<dbReference type="EC" id="2.7.11.22" evidence="1"/>
<dbReference type="SUPFAM" id="SSF56112">
    <property type="entry name" value="Protein kinase-like (PK-like)"/>
    <property type="match status" value="1"/>
</dbReference>
<gene>
    <name evidence="10" type="ORF">B0T24DRAFT_697354</name>
</gene>
<evidence type="ECO:0000313" key="11">
    <source>
        <dbReference type="Proteomes" id="UP001287356"/>
    </source>
</evidence>
<feature type="domain" description="Protein kinase" evidence="9">
    <location>
        <begin position="1"/>
        <end position="266"/>
    </location>
</feature>